<dbReference type="AlphaFoldDB" id="X1H5X3"/>
<sequence length="60" mass="7105">MAIKIMNMKELLNQAFKISIENKFTVIIENEVKQMTYLELGMFLNTNTERIDNIQIILKE</sequence>
<proteinExistence type="predicted"/>
<organism evidence="1">
    <name type="scientific">marine sediment metagenome</name>
    <dbReference type="NCBI Taxonomy" id="412755"/>
    <lineage>
        <taxon>unclassified sequences</taxon>
        <taxon>metagenomes</taxon>
        <taxon>ecological metagenomes</taxon>
    </lineage>
</organism>
<comment type="caution">
    <text evidence="1">The sequence shown here is derived from an EMBL/GenBank/DDBJ whole genome shotgun (WGS) entry which is preliminary data.</text>
</comment>
<dbReference type="EMBL" id="BARU01017818">
    <property type="protein sequence ID" value="GAH49264.1"/>
    <property type="molecule type" value="Genomic_DNA"/>
</dbReference>
<name>X1H5X3_9ZZZZ</name>
<gene>
    <name evidence="1" type="ORF">S03H2_29507</name>
</gene>
<protein>
    <submittedName>
        <fullName evidence="1">Uncharacterized protein</fullName>
    </submittedName>
</protein>
<accession>X1H5X3</accession>
<reference evidence="1" key="1">
    <citation type="journal article" date="2014" name="Front. Microbiol.">
        <title>High frequency of phylogenetically diverse reductive dehalogenase-homologous genes in deep subseafloor sedimentary metagenomes.</title>
        <authorList>
            <person name="Kawai M."/>
            <person name="Futagami T."/>
            <person name="Toyoda A."/>
            <person name="Takaki Y."/>
            <person name="Nishi S."/>
            <person name="Hori S."/>
            <person name="Arai W."/>
            <person name="Tsubouchi T."/>
            <person name="Morono Y."/>
            <person name="Uchiyama I."/>
            <person name="Ito T."/>
            <person name="Fujiyama A."/>
            <person name="Inagaki F."/>
            <person name="Takami H."/>
        </authorList>
    </citation>
    <scope>NUCLEOTIDE SEQUENCE</scope>
    <source>
        <strain evidence="1">Expedition CK06-06</strain>
    </source>
</reference>
<evidence type="ECO:0000313" key="1">
    <source>
        <dbReference type="EMBL" id="GAH49264.1"/>
    </source>
</evidence>